<dbReference type="InterPro" id="IPR038299">
    <property type="entry name" value="DAO_C_sf"/>
</dbReference>
<dbReference type="InterPro" id="IPR031656">
    <property type="entry name" value="DAO_C"/>
</dbReference>
<evidence type="ECO:0000313" key="9">
    <source>
        <dbReference type="Proteomes" id="UP000186657"/>
    </source>
</evidence>
<dbReference type="AlphaFoldDB" id="A0A1U7MZE5"/>
<reference evidence="8 9" key="1">
    <citation type="submission" date="2016-10" db="EMBL/GenBank/DDBJ databases">
        <title>Comparative genomics uncovers the prolific and rare metabolic potential of the cyanobacterial genus Moorea.</title>
        <authorList>
            <person name="Leao T."/>
            <person name="Castelao G."/>
            <person name="Korobeynikov A."/>
            <person name="Monroe E.A."/>
            <person name="Podell S."/>
            <person name="Glukhov E."/>
            <person name="Allen E."/>
            <person name="Gerwick W.H."/>
            <person name="Gerwick L."/>
        </authorList>
    </citation>
    <scope>NUCLEOTIDE SEQUENCE [LARGE SCALE GENOMIC DNA]</scope>
    <source>
        <strain evidence="8 9">PNG5-198</strain>
    </source>
</reference>
<evidence type="ECO:0000256" key="3">
    <source>
        <dbReference type="ARBA" id="ARBA00022630"/>
    </source>
</evidence>
<dbReference type="InterPro" id="IPR000447">
    <property type="entry name" value="G3P_DH_FAD-dep"/>
</dbReference>
<dbReference type="PANTHER" id="PTHR11985">
    <property type="entry name" value="GLYCEROL-3-PHOSPHATE DEHYDROGENASE"/>
    <property type="match status" value="1"/>
</dbReference>
<dbReference type="RefSeq" id="WP_075898088.1">
    <property type="nucleotide sequence ID" value="NZ_MKZS01000001.1"/>
</dbReference>
<dbReference type="Gene3D" id="1.10.8.870">
    <property type="entry name" value="Alpha-glycerophosphate oxidase, cap domain"/>
    <property type="match status" value="1"/>
</dbReference>
<comment type="caution">
    <text evidence="8">The sequence shown here is derived from an EMBL/GenBank/DDBJ whole genome shotgun (WGS) entry which is preliminary data.</text>
</comment>
<dbReference type="EMBL" id="MKZS01000001">
    <property type="protein sequence ID" value="OLT59073.1"/>
    <property type="molecule type" value="Genomic_DNA"/>
</dbReference>
<organism evidence="8 9">
    <name type="scientific">Moorena bouillonii PNG</name>
    <dbReference type="NCBI Taxonomy" id="568701"/>
    <lineage>
        <taxon>Bacteria</taxon>
        <taxon>Bacillati</taxon>
        <taxon>Cyanobacteriota</taxon>
        <taxon>Cyanophyceae</taxon>
        <taxon>Coleofasciculales</taxon>
        <taxon>Coleofasciculaceae</taxon>
        <taxon>Moorena</taxon>
    </lineage>
</organism>
<evidence type="ECO:0000256" key="4">
    <source>
        <dbReference type="ARBA" id="ARBA00022827"/>
    </source>
</evidence>
<dbReference type="Gene3D" id="3.50.50.60">
    <property type="entry name" value="FAD/NAD(P)-binding domain"/>
    <property type="match status" value="1"/>
</dbReference>
<evidence type="ECO:0000313" key="8">
    <source>
        <dbReference type="EMBL" id="OLT59073.1"/>
    </source>
</evidence>
<keyword evidence="5" id="KW-0560">Oxidoreductase</keyword>
<name>A0A1U7MZE5_9CYAN</name>
<dbReference type="SUPFAM" id="SSF51905">
    <property type="entry name" value="FAD/NAD(P)-binding domain"/>
    <property type="match status" value="1"/>
</dbReference>
<evidence type="ECO:0000256" key="1">
    <source>
        <dbReference type="ARBA" id="ARBA00001974"/>
    </source>
</evidence>
<feature type="domain" description="FAD dependent oxidoreductase" evidence="6">
    <location>
        <begin position="14"/>
        <end position="388"/>
    </location>
</feature>
<sequence length="585" mass="64514">MKRNLVELARNYYDLLVIGGGIYGACVAWEATLRGLSVALVEKADFGGATSANSLKTIHGGLRYLQHADLKRMRESIHERTSLMRIAPHLVHPLPVLIPTYGHGMKGKEVLSVALAINDLISCDRNRQLDPQKHISNGRVISKQECQQLLPGIPQEGLTGAAVFYDAQVYNSERLTLSFLRSAEQAGTVVANYVEVTGFLQAGNRVTGIQGQDVLTGNQFDIRAKTVVNTSGPWTNRVLSLLNQPQQQPQQQPRVPLAKAMNLVIRRPLCQSYAVGISTPYSYRDSDAIVNKGSRLLFIAPWRGKSLVGTSYAVWDQDPDNFNITEQDIQDLLDDINQAWPSVKLNQADVAFVHGGLLPRTGITETGEPQMAKHYQIFDHAKEELPGLISVVGVKYTTARDVAEKVVNQVFRSWGQKPPNSLSSVTPIYGGHIEQFEVFLQTAIFKQPYGLGQEVMRRLVYNYGSAYQDVLLYLERGSDHSCTPTDDLAVLKAEVLYGVVEEMAQTLGDVVFRRTELGSAGHPGNEALRICAEVMGAELGWSRSQIELELDKVNHIFNKGGVLSQEKSIGIETLNGPVSLAEKIL</sequence>
<dbReference type="Pfam" id="PF16901">
    <property type="entry name" value="DAO_C"/>
    <property type="match status" value="1"/>
</dbReference>
<dbReference type="GO" id="GO:0004368">
    <property type="term" value="F:glycerol-3-phosphate dehydrogenase (quinone) activity"/>
    <property type="evidence" value="ECO:0007669"/>
    <property type="project" value="InterPro"/>
</dbReference>
<dbReference type="InterPro" id="IPR036188">
    <property type="entry name" value="FAD/NAD-bd_sf"/>
</dbReference>
<feature type="domain" description="Alpha-glycerophosphate oxidase C-terminal" evidence="7">
    <location>
        <begin position="426"/>
        <end position="545"/>
    </location>
</feature>
<keyword evidence="9" id="KW-1185">Reference proteome</keyword>
<dbReference type="InterPro" id="IPR006076">
    <property type="entry name" value="FAD-dep_OxRdtase"/>
</dbReference>
<dbReference type="GO" id="GO:0006072">
    <property type="term" value="P:glycerol-3-phosphate metabolic process"/>
    <property type="evidence" value="ECO:0007669"/>
    <property type="project" value="InterPro"/>
</dbReference>
<dbReference type="Gene3D" id="3.30.9.10">
    <property type="entry name" value="D-Amino Acid Oxidase, subunit A, domain 2"/>
    <property type="match status" value="1"/>
</dbReference>
<evidence type="ECO:0000259" key="6">
    <source>
        <dbReference type="Pfam" id="PF01266"/>
    </source>
</evidence>
<dbReference type="PRINTS" id="PR01001">
    <property type="entry name" value="FADG3PDH"/>
</dbReference>
<comment type="similarity">
    <text evidence="2">Belongs to the FAD-dependent glycerol-3-phosphate dehydrogenase family.</text>
</comment>
<keyword evidence="4" id="KW-0274">FAD</keyword>
<keyword evidence="3" id="KW-0285">Flavoprotein</keyword>
<protein>
    <submittedName>
        <fullName evidence="8">Glycerol-3-phosphate dehydrogenase</fullName>
    </submittedName>
</protein>
<gene>
    <name evidence="8" type="ORF">BJP37_08515</name>
</gene>
<accession>A0A1U7MZE5</accession>
<proteinExistence type="inferred from homology"/>
<dbReference type="Pfam" id="PF01266">
    <property type="entry name" value="DAO"/>
    <property type="match status" value="1"/>
</dbReference>
<evidence type="ECO:0000256" key="5">
    <source>
        <dbReference type="ARBA" id="ARBA00023002"/>
    </source>
</evidence>
<dbReference type="PANTHER" id="PTHR11985:SF15">
    <property type="entry name" value="GLYCEROL-3-PHOSPHATE DEHYDROGENASE, MITOCHONDRIAL"/>
    <property type="match status" value="1"/>
</dbReference>
<comment type="cofactor">
    <cofactor evidence="1">
        <name>FAD</name>
        <dbReference type="ChEBI" id="CHEBI:57692"/>
    </cofactor>
</comment>
<evidence type="ECO:0000259" key="7">
    <source>
        <dbReference type="Pfam" id="PF16901"/>
    </source>
</evidence>
<evidence type="ECO:0000256" key="2">
    <source>
        <dbReference type="ARBA" id="ARBA00007330"/>
    </source>
</evidence>
<dbReference type="Proteomes" id="UP000186657">
    <property type="component" value="Unassembled WGS sequence"/>
</dbReference>